<evidence type="ECO:0000256" key="5">
    <source>
        <dbReference type="SAM" id="MobiDB-lite"/>
    </source>
</evidence>
<dbReference type="GO" id="GO:0005524">
    <property type="term" value="F:ATP binding"/>
    <property type="evidence" value="ECO:0007669"/>
    <property type="project" value="UniProtKB-KW"/>
</dbReference>
<keyword evidence="2" id="KW-0547">Nucleotide-binding</keyword>
<dbReference type="PANTHER" id="PTHR43289:SF34">
    <property type="entry name" value="SERINE_THREONINE-PROTEIN KINASE YBDM-RELATED"/>
    <property type="match status" value="1"/>
</dbReference>
<name>A0A7Y9G965_9ACTN</name>
<dbReference type="Proteomes" id="UP000591272">
    <property type="component" value="Unassembled WGS sequence"/>
</dbReference>
<organism evidence="7 8">
    <name type="scientific">Actinomadura citrea</name>
    <dbReference type="NCBI Taxonomy" id="46158"/>
    <lineage>
        <taxon>Bacteria</taxon>
        <taxon>Bacillati</taxon>
        <taxon>Actinomycetota</taxon>
        <taxon>Actinomycetes</taxon>
        <taxon>Streptosporangiales</taxon>
        <taxon>Thermomonosporaceae</taxon>
        <taxon>Actinomadura</taxon>
    </lineage>
</organism>
<keyword evidence="4" id="KW-0067">ATP-binding</keyword>
<sequence>MSAAGTLRPGDPDRLGRYRLAGRLGEGGQGVVYLGEDEGGPHGRVAVKLLNAGLGQESEARARFMRELETAKRVAEFCTAAILDADVAGDRPYIVSEFVDGPSLHHVVMSEGPRTRGALERLAVGTATALVAIHRAGVVHRDFKPRNVLLGPDGPRVIDFGIARALDGATITSSGAIGTPAFMAPEQLEGLRAGPAADVFAWAATMVFASSGRLPFAGETMTAIVGRILHGEPDLGELTGPLRDLAVRCLAKDPATRPEASQVLRTLIGDEHQAPVPHAPAAPYAPAGGPTMLMPHPTARTDPPRRGVPGVVAVSAAVVAVAAAVAVTAYAMSGREGGGADAAGPGAVGPLPATASSTPATSPPAPSGPDAAESRQTGIPARYAGTWTGRVTQNDGKVFPARLVLPAGGGAGRITYPAQNCAGTETLAGRTGETLRFQERITFGAERCVDTGTVTLTPGSGGDRLIFHYSGTSPSGRQWTVTGPLSRS</sequence>
<protein>
    <submittedName>
        <fullName evidence="7">Putative Ser/Thr protein kinase</fullName>
    </submittedName>
</protein>
<feature type="compositionally biased region" description="Low complexity" evidence="5">
    <location>
        <begin position="342"/>
        <end position="360"/>
    </location>
</feature>
<gene>
    <name evidence="7" type="ORF">BJ999_002462</name>
</gene>
<dbReference type="PROSITE" id="PS50011">
    <property type="entry name" value="PROTEIN_KINASE_DOM"/>
    <property type="match status" value="1"/>
</dbReference>
<dbReference type="SUPFAM" id="SSF56112">
    <property type="entry name" value="Protein kinase-like (PK-like)"/>
    <property type="match status" value="1"/>
</dbReference>
<dbReference type="Pfam" id="PF00069">
    <property type="entry name" value="Pkinase"/>
    <property type="match status" value="1"/>
</dbReference>
<evidence type="ECO:0000256" key="3">
    <source>
        <dbReference type="ARBA" id="ARBA00022777"/>
    </source>
</evidence>
<keyword evidence="1" id="KW-0808">Transferase</keyword>
<dbReference type="Gene3D" id="3.30.200.20">
    <property type="entry name" value="Phosphorylase Kinase, domain 1"/>
    <property type="match status" value="1"/>
</dbReference>
<evidence type="ECO:0000256" key="4">
    <source>
        <dbReference type="ARBA" id="ARBA00022840"/>
    </source>
</evidence>
<feature type="region of interest" description="Disordered" evidence="5">
    <location>
        <begin position="335"/>
        <end position="376"/>
    </location>
</feature>
<feature type="domain" description="Protein kinase" evidence="6">
    <location>
        <begin position="18"/>
        <end position="275"/>
    </location>
</feature>
<comment type="caution">
    <text evidence="7">The sequence shown here is derived from an EMBL/GenBank/DDBJ whole genome shotgun (WGS) entry which is preliminary data.</text>
</comment>
<dbReference type="Gene3D" id="1.10.510.10">
    <property type="entry name" value="Transferase(Phosphotransferase) domain 1"/>
    <property type="match status" value="1"/>
</dbReference>
<dbReference type="InterPro" id="IPR011009">
    <property type="entry name" value="Kinase-like_dom_sf"/>
</dbReference>
<reference evidence="7 8" key="1">
    <citation type="submission" date="2020-07" db="EMBL/GenBank/DDBJ databases">
        <title>Sequencing the genomes of 1000 actinobacteria strains.</title>
        <authorList>
            <person name="Klenk H.-P."/>
        </authorList>
    </citation>
    <scope>NUCLEOTIDE SEQUENCE [LARGE SCALE GENOMIC DNA]</scope>
    <source>
        <strain evidence="7 8">DSM 43461</strain>
    </source>
</reference>
<evidence type="ECO:0000313" key="8">
    <source>
        <dbReference type="Proteomes" id="UP000591272"/>
    </source>
</evidence>
<proteinExistence type="predicted"/>
<keyword evidence="8" id="KW-1185">Reference proteome</keyword>
<dbReference type="RefSeq" id="WP_179833423.1">
    <property type="nucleotide sequence ID" value="NZ_BMRD01000001.1"/>
</dbReference>
<dbReference type="PANTHER" id="PTHR43289">
    <property type="entry name" value="MITOGEN-ACTIVATED PROTEIN KINASE KINASE KINASE 20-RELATED"/>
    <property type="match status" value="1"/>
</dbReference>
<keyword evidence="3 7" id="KW-0418">Kinase</keyword>
<dbReference type="AlphaFoldDB" id="A0A7Y9G965"/>
<dbReference type="InterPro" id="IPR000719">
    <property type="entry name" value="Prot_kinase_dom"/>
</dbReference>
<dbReference type="PROSITE" id="PS00108">
    <property type="entry name" value="PROTEIN_KINASE_ST"/>
    <property type="match status" value="1"/>
</dbReference>
<evidence type="ECO:0000313" key="7">
    <source>
        <dbReference type="EMBL" id="NYE12166.1"/>
    </source>
</evidence>
<evidence type="ECO:0000259" key="6">
    <source>
        <dbReference type="PROSITE" id="PS50011"/>
    </source>
</evidence>
<dbReference type="GO" id="GO:0004674">
    <property type="term" value="F:protein serine/threonine kinase activity"/>
    <property type="evidence" value="ECO:0007669"/>
    <property type="project" value="TreeGrafter"/>
</dbReference>
<evidence type="ECO:0000256" key="2">
    <source>
        <dbReference type="ARBA" id="ARBA00022741"/>
    </source>
</evidence>
<accession>A0A7Y9G965</accession>
<dbReference type="CDD" id="cd14014">
    <property type="entry name" value="STKc_PknB_like"/>
    <property type="match status" value="1"/>
</dbReference>
<evidence type="ECO:0000256" key="1">
    <source>
        <dbReference type="ARBA" id="ARBA00022679"/>
    </source>
</evidence>
<dbReference type="EMBL" id="JACCBT010000001">
    <property type="protein sequence ID" value="NYE12166.1"/>
    <property type="molecule type" value="Genomic_DNA"/>
</dbReference>
<dbReference type="InterPro" id="IPR008271">
    <property type="entry name" value="Ser/Thr_kinase_AS"/>
</dbReference>